<dbReference type="Proteomes" id="UP001295684">
    <property type="component" value="Unassembled WGS sequence"/>
</dbReference>
<evidence type="ECO:0000313" key="3">
    <source>
        <dbReference type="Proteomes" id="UP001295684"/>
    </source>
</evidence>
<dbReference type="EMBL" id="CAMPGE010008116">
    <property type="protein sequence ID" value="CAI2367024.1"/>
    <property type="molecule type" value="Genomic_DNA"/>
</dbReference>
<feature type="region of interest" description="Disordered" evidence="1">
    <location>
        <begin position="1"/>
        <end position="23"/>
    </location>
</feature>
<sequence length="500" mass="57186">MDDNTNEATEISNGDSSPLKQVGGKTLPIPDITILKLNYWIEDPNVYDQTVLKAMRGMYEFGAEETKSEGSNPPKDILLCSGYEIEKRDILECKNIADATDPLMQKDLTQDDESDADIVSFTFSPNGVNSVFIKFNDYSRSDEKSICWTNRSLWILRKPVDIFKAKEGYYIILHQKHTSPPSLHFRFRMNLAEELLGNANDLKESDSSSSKSMCLGGISNQSRVSWIEKEIFKAACIHLEMYYTLFICCPRSVVSKSSLISSTQKVLLIDECDNPVRALNFSQYLVQNTPNQVMVLLLVTKSSQNSKKRRKKHTDSESEKRLDFDEDFKSKSLLRLESFASKNSSNMTLLSQVDDKNYIQSFEEGVKSFTGSSGFECAIDLRIKSYPSLLESMNRTKKASISDILFENMGFNSSFICSLDEEYEIDPNLVLLCSKKCVNLCFKNFTTFLCNTKYDLEITSFLTQIIRSEKENLLNKELNDKLDIEHDRMDELHEARSYYK</sequence>
<dbReference type="AlphaFoldDB" id="A0AAD1UKM1"/>
<organism evidence="2 3">
    <name type="scientific">Euplotes crassus</name>
    <dbReference type="NCBI Taxonomy" id="5936"/>
    <lineage>
        <taxon>Eukaryota</taxon>
        <taxon>Sar</taxon>
        <taxon>Alveolata</taxon>
        <taxon>Ciliophora</taxon>
        <taxon>Intramacronucleata</taxon>
        <taxon>Spirotrichea</taxon>
        <taxon>Hypotrichia</taxon>
        <taxon>Euplotida</taxon>
        <taxon>Euplotidae</taxon>
        <taxon>Moneuplotes</taxon>
    </lineage>
</organism>
<gene>
    <name evidence="2" type="ORF">ECRASSUSDP1_LOCUS8301</name>
</gene>
<protein>
    <submittedName>
        <fullName evidence="2">Uncharacterized protein</fullName>
    </submittedName>
</protein>
<evidence type="ECO:0000313" key="2">
    <source>
        <dbReference type="EMBL" id="CAI2367024.1"/>
    </source>
</evidence>
<feature type="compositionally biased region" description="Polar residues" evidence="1">
    <location>
        <begin position="1"/>
        <end position="19"/>
    </location>
</feature>
<name>A0AAD1UKM1_EUPCR</name>
<reference evidence="2" key="1">
    <citation type="submission" date="2023-07" db="EMBL/GenBank/DDBJ databases">
        <authorList>
            <consortium name="AG Swart"/>
            <person name="Singh M."/>
            <person name="Singh A."/>
            <person name="Seah K."/>
            <person name="Emmerich C."/>
        </authorList>
    </citation>
    <scope>NUCLEOTIDE SEQUENCE</scope>
    <source>
        <strain evidence="2">DP1</strain>
    </source>
</reference>
<keyword evidence="3" id="KW-1185">Reference proteome</keyword>
<proteinExistence type="predicted"/>
<comment type="caution">
    <text evidence="2">The sequence shown here is derived from an EMBL/GenBank/DDBJ whole genome shotgun (WGS) entry which is preliminary data.</text>
</comment>
<evidence type="ECO:0000256" key="1">
    <source>
        <dbReference type="SAM" id="MobiDB-lite"/>
    </source>
</evidence>
<accession>A0AAD1UKM1</accession>